<reference evidence="1 2" key="1">
    <citation type="journal article" date="2016" name="BMC Genomics">
        <title>Type VI secretion systems of human gut Bacteroidales segregate into three genetic architectures, two of which are contained on mobile genetic elements.</title>
        <authorList>
            <person name="Coyne M.J."/>
            <person name="Roelofs K.G."/>
            <person name="Comstock L.E."/>
        </authorList>
    </citation>
    <scope>NUCLEOTIDE SEQUENCE [LARGE SCALE GENOMIC DNA]</scope>
    <source>
        <strain evidence="1 2">CL09T03C01</strain>
    </source>
</reference>
<keyword evidence="2" id="KW-1185">Reference proteome</keyword>
<evidence type="ECO:0000313" key="2">
    <source>
        <dbReference type="Proteomes" id="UP000056419"/>
    </source>
</evidence>
<comment type="caution">
    <text evidence="1">The sequence shown here is derived from an EMBL/GenBank/DDBJ whole genome shotgun (WGS) entry which is preliminary data.</text>
</comment>
<accession>A0A108T1I5</accession>
<organism evidence="1 2">
    <name type="scientific">Bacteroides stercoris</name>
    <dbReference type="NCBI Taxonomy" id="46506"/>
    <lineage>
        <taxon>Bacteria</taxon>
        <taxon>Pseudomonadati</taxon>
        <taxon>Bacteroidota</taxon>
        <taxon>Bacteroidia</taxon>
        <taxon>Bacteroidales</taxon>
        <taxon>Bacteroidaceae</taxon>
        <taxon>Bacteroides</taxon>
    </lineage>
</organism>
<dbReference type="EMBL" id="LRGC01000041">
    <property type="protein sequence ID" value="KWR51608.1"/>
    <property type="molecule type" value="Genomic_DNA"/>
</dbReference>
<sequence length="58" mass="6769">MEKVSKEQYEFALIRIEELLPLVNDNTPANDKNAVELSVISDIVIAYEREHYPIEQHL</sequence>
<gene>
    <name evidence="1" type="ORF">AA415_03215</name>
</gene>
<evidence type="ECO:0000313" key="1">
    <source>
        <dbReference type="EMBL" id="KWR51608.1"/>
    </source>
</evidence>
<dbReference type="Proteomes" id="UP000056419">
    <property type="component" value="Unassembled WGS sequence"/>
</dbReference>
<dbReference type="AlphaFoldDB" id="A0A108T1I5"/>
<name>A0A108T1I5_BACSE</name>
<protein>
    <submittedName>
        <fullName evidence="1">Uncharacterized protein</fullName>
    </submittedName>
</protein>
<proteinExistence type="predicted"/>
<dbReference type="PATRIC" id="fig|46506.5.peg.3471"/>